<dbReference type="InterPro" id="IPR029044">
    <property type="entry name" value="Nucleotide-diphossugar_trans"/>
</dbReference>
<evidence type="ECO:0000259" key="1">
    <source>
        <dbReference type="Pfam" id="PF00535"/>
    </source>
</evidence>
<protein>
    <recommendedName>
        <fullName evidence="1">Glycosyltransferase 2-like domain-containing protein</fullName>
    </recommendedName>
</protein>
<proteinExistence type="predicted"/>
<dbReference type="InterPro" id="IPR001173">
    <property type="entry name" value="Glyco_trans_2-like"/>
</dbReference>
<dbReference type="Gene3D" id="3.90.550.10">
    <property type="entry name" value="Spore Coat Polysaccharide Biosynthesis Protein SpsA, Chain A"/>
    <property type="match status" value="1"/>
</dbReference>
<dbReference type="Pfam" id="PF00535">
    <property type="entry name" value="Glycos_transf_2"/>
    <property type="match status" value="1"/>
</dbReference>
<dbReference type="Proteomes" id="UP000177346">
    <property type="component" value="Unassembled WGS sequence"/>
</dbReference>
<evidence type="ECO:0000313" key="2">
    <source>
        <dbReference type="EMBL" id="OGF87076.1"/>
    </source>
</evidence>
<evidence type="ECO:0000313" key="3">
    <source>
        <dbReference type="Proteomes" id="UP000177346"/>
    </source>
</evidence>
<dbReference type="PANTHER" id="PTHR10859">
    <property type="entry name" value="GLYCOSYL TRANSFERASE"/>
    <property type="match status" value="1"/>
</dbReference>
<gene>
    <name evidence="2" type="ORF">A3B19_01440</name>
</gene>
<sequence length="217" mass="24406">MEALMNFIQSENLNAEVLIINDGGKDATAKIVEEKLKKYPAIRFINRAKNIGKGASVREGIATSSGNVIIFTDADLPYGTKHFKEMIEFLRSWKADLVIANRHLWSTWQVDQFGISTVRRLTHWSFGFLVRNLLHLRFSDTQAGLKGMSHKAAGVILPKLNINGFAFDLELLVEAQKAGLKIQEVPVVLENAGQSNIKIARDSLRMLIDIIKIWLSY</sequence>
<accession>A0A1F5XGX9</accession>
<dbReference type="SUPFAM" id="SSF53448">
    <property type="entry name" value="Nucleotide-diphospho-sugar transferases"/>
    <property type="match status" value="1"/>
</dbReference>
<name>A0A1F5XGX9_9BACT</name>
<feature type="domain" description="Glycosyltransferase 2-like" evidence="1">
    <location>
        <begin position="10"/>
        <end position="104"/>
    </location>
</feature>
<reference evidence="2 3" key="1">
    <citation type="journal article" date="2016" name="Nat. Commun.">
        <title>Thousands of microbial genomes shed light on interconnected biogeochemical processes in an aquifer system.</title>
        <authorList>
            <person name="Anantharaman K."/>
            <person name="Brown C.T."/>
            <person name="Hug L.A."/>
            <person name="Sharon I."/>
            <person name="Castelle C.J."/>
            <person name="Probst A.J."/>
            <person name="Thomas B.C."/>
            <person name="Singh A."/>
            <person name="Wilkins M.J."/>
            <person name="Karaoz U."/>
            <person name="Brodie E.L."/>
            <person name="Williams K.H."/>
            <person name="Hubbard S.S."/>
            <person name="Banfield J.F."/>
        </authorList>
    </citation>
    <scope>NUCLEOTIDE SEQUENCE [LARGE SCALE GENOMIC DNA]</scope>
</reference>
<organism evidence="2 3">
    <name type="scientific">Candidatus Giovannonibacteria bacterium RIFCSPLOWO2_01_FULL_46_32</name>
    <dbReference type="NCBI Taxonomy" id="1798353"/>
    <lineage>
        <taxon>Bacteria</taxon>
        <taxon>Candidatus Giovannoniibacteriota</taxon>
    </lineage>
</organism>
<dbReference type="PANTHER" id="PTHR10859:SF91">
    <property type="entry name" value="DOLICHYL-PHOSPHATE BETA-GLUCOSYLTRANSFERASE"/>
    <property type="match status" value="1"/>
</dbReference>
<dbReference type="EMBL" id="MFIF01000009">
    <property type="protein sequence ID" value="OGF87076.1"/>
    <property type="molecule type" value="Genomic_DNA"/>
</dbReference>
<comment type="caution">
    <text evidence="2">The sequence shown here is derived from an EMBL/GenBank/DDBJ whole genome shotgun (WGS) entry which is preliminary data.</text>
</comment>
<dbReference type="GO" id="GO:0006487">
    <property type="term" value="P:protein N-linked glycosylation"/>
    <property type="evidence" value="ECO:0007669"/>
    <property type="project" value="TreeGrafter"/>
</dbReference>
<dbReference type="AlphaFoldDB" id="A0A1F5XGX9"/>